<comment type="caution">
    <text evidence="9">The sequence shown here is derived from an EMBL/GenBank/DDBJ whole genome shotgun (WGS) entry which is preliminary data.</text>
</comment>
<dbReference type="PANTHER" id="PTHR11247">
    <property type="entry name" value="PALMITOYL-PROTEIN THIOESTERASE/DOLICHYLDIPHOSPHATASE 1"/>
    <property type="match status" value="1"/>
</dbReference>
<dbReference type="EMBL" id="JAGTXO010000021">
    <property type="protein sequence ID" value="KAG8462207.1"/>
    <property type="molecule type" value="Genomic_DNA"/>
</dbReference>
<dbReference type="SUPFAM" id="SSF53474">
    <property type="entry name" value="alpha/beta-Hydrolases"/>
    <property type="match status" value="1"/>
</dbReference>
<evidence type="ECO:0000256" key="3">
    <source>
        <dbReference type="ARBA" id="ARBA00022729"/>
    </source>
</evidence>
<dbReference type="AlphaFoldDB" id="A0A8J5XEC2"/>
<gene>
    <name evidence="9" type="ORF">KFE25_012027</name>
</gene>
<dbReference type="Proteomes" id="UP000751190">
    <property type="component" value="Unassembled WGS sequence"/>
</dbReference>
<feature type="chain" id="PRO_5035156928" description="Palmitoyl-protein thioesterase 1" evidence="8">
    <location>
        <begin position="16"/>
        <end position="312"/>
    </location>
</feature>
<keyword evidence="5" id="KW-1015">Disulfide bond</keyword>
<name>A0A8J5XEC2_DIALT</name>
<evidence type="ECO:0000256" key="5">
    <source>
        <dbReference type="ARBA" id="ARBA00023157"/>
    </source>
</evidence>
<dbReference type="Gene3D" id="3.40.50.1820">
    <property type="entry name" value="alpha/beta hydrolase"/>
    <property type="match status" value="1"/>
</dbReference>
<keyword evidence="10" id="KW-1185">Reference proteome</keyword>
<evidence type="ECO:0000256" key="2">
    <source>
        <dbReference type="ARBA" id="ARBA00014212"/>
    </source>
</evidence>
<organism evidence="9 10">
    <name type="scientific">Diacronema lutheri</name>
    <name type="common">Unicellular marine alga</name>
    <name type="synonym">Monochrysis lutheri</name>
    <dbReference type="NCBI Taxonomy" id="2081491"/>
    <lineage>
        <taxon>Eukaryota</taxon>
        <taxon>Haptista</taxon>
        <taxon>Haptophyta</taxon>
        <taxon>Pavlovophyceae</taxon>
        <taxon>Pavlovales</taxon>
        <taxon>Pavlovaceae</taxon>
        <taxon>Diacronema</taxon>
    </lineage>
</organism>
<evidence type="ECO:0000256" key="1">
    <source>
        <dbReference type="ARBA" id="ARBA00012423"/>
    </source>
</evidence>
<evidence type="ECO:0000256" key="8">
    <source>
        <dbReference type="SAM" id="SignalP"/>
    </source>
</evidence>
<reference evidence="9" key="1">
    <citation type="submission" date="2021-05" db="EMBL/GenBank/DDBJ databases">
        <title>The genome of the haptophyte Pavlova lutheri (Diacronema luteri, Pavlovales) - a model for lipid biosynthesis in eukaryotic algae.</title>
        <authorList>
            <person name="Hulatt C.J."/>
            <person name="Posewitz M.C."/>
        </authorList>
    </citation>
    <scope>NUCLEOTIDE SEQUENCE</scope>
    <source>
        <strain evidence="9">NIVA-4/92</strain>
    </source>
</reference>
<feature type="signal peptide" evidence="8">
    <location>
        <begin position="1"/>
        <end position="15"/>
    </location>
</feature>
<dbReference type="OrthoDB" id="10263094at2759"/>
<dbReference type="Pfam" id="PF02089">
    <property type="entry name" value="Palm_thioest"/>
    <property type="match status" value="1"/>
</dbReference>
<evidence type="ECO:0000256" key="7">
    <source>
        <dbReference type="ARBA" id="ARBA00031934"/>
    </source>
</evidence>
<keyword evidence="4" id="KW-0378">Hydrolase</keyword>
<dbReference type="OMA" id="QRCPPAV"/>
<proteinExistence type="predicted"/>
<sequence>MAAALLLGMFKLAAGRLDLEKLASLASDPALHAPTLVLPLGVGASDSPDDTPVVFMHGMGDDGGNPGMQSLAKTVTARYPRKYAVALRVADGMASILEPMDRQLAEFVAAVRADPRLAHGFDAVGLSQGNLIVRAYVERYVNDPPVRRLVSVCGPQEGIGTCPNNPVYELICPLWKLDKYGAGIAFSGYWKGVTDRAAYLAHNAFLPDINNERAVKNETYRANMRRLEEYVLIEAEWDTMLVPRETSQHGFWPWGAEYGRLVPLEKSEGYAGDWIGLRSLSEAGRLRKLLFKGDHLRFSSEWWAEHVLPVFA</sequence>
<dbReference type="GO" id="GO:0008474">
    <property type="term" value="F:palmitoyl-(protein) hydrolase activity"/>
    <property type="evidence" value="ECO:0007669"/>
    <property type="project" value="UniProtKB-EC"/>
</dbReference>
<keyword evidence="6" id="KW-0325">Glycoprotein</keyword>
<evidence type="ECO:0000256" key="4">
    <source>
        <dbReference type="ARBA" id="ARBA00022801"/>
    </source>
</evidence>
<evidence type="ECO:0000313" key="10">
    <source>
        <dbReference type="Proteomes" id="UP000751190"/>
    </source>
</evidence>
<evidence type="ECO:0000313" key="9">
    <source>
        <dbReference type="EMBL" id="KAG8462207.1"/>
    </source>
</evidence>
<dbReference type="EC" id="3.1.2.22" evidence="1"/>
<dbReference type="PANTHER" id="PTHR11247:SF8">
    <property type="entry name" value="PALMITOYL-PROTEIN THIOESTERASE 1"/>
    <property type="match status" value="1"/>
</dbReference>
<dbReference type="GO" id="GO:0005764">
    <property type="term" value="C:lysosome"/>
    <property type="evidence" value="ECO:0007669"/>
    <property type="project" value="TreeGrafter"/>
</dbReference>
<protein>
    <recommendedName>
        <fullName evidence="2">Palmitoyl-protein thioesterase 1</fullName>
        <ecNumber evidence="1">3.1.2.22</ecNumber>
    </recommendedName>
    <alternativeName>
        <fullName evidence="7">Palmitoyl-protein hydrolase 1</fullName>
    </alternativeName>
</protein>
<dbReference type="PRINTS" id="PR00414">
    <property type="entry name" value="PPTHIESTRASE"/>
</dbReference>
<keyword evidence="3 8" id="KW-0732">Signal</keyword>
<dbReference type="InterPro" id="IPR029058">
    <property type="entry name" value="AB_hydrolase_fold"/>
</dbReference>
<dbReference type="InterPro" id="IPR002472">
    <property type="entry name" value="Palm_thioest"/>
</dbReference>
<evidence type="ECO:0000256" key="6">
    <source>
        <dbReference type="ARBA" id="ARBA00023180"/>
    </source>
</evidence>
<accession>A0A8J5XEC2</accession>